<protein>
    <submittedName>
        <fullName evidence="2">Uncharacterized protein</fullName>
    </submittedName>
</protein>
<comment type="caution">
    <text evidence="2">The sequence shown here is derived from an EMBL/GenBank/DDBJ whole genome shotgun (WGS) entry which is preliminary data.</text>
</comment>
<reference evidence="2" key="1">
    <citation type="journal article" date="2014" name="Front. Microbiol.">
        <title>High frequency of phylogenetically diverse reductive dehalogenase-homologous genes in deep subseafloor sedimentary metagenomes.</title>
        <authorList>
            <person name="Kawai M."/>
            <person name="Futagami T."/>
            <person name="Toyoda A."/>
            <person name="Takaki Y."/>
            <person name="Nishi S."/>
            <person name="Hori S."/>
            <person name="Arai W."/>
            <person name="Tsubouchi T."/>
            <person name="Morono Y."/>
            <person name="Uchiyama I."/>
            <person name="Ito T."/>
            <person name="Fujiyama A."/>
            <person name="Inagaki F."/>
            <person name="Takami H."/>
        </authorList>
    </citation>
    <scope>NUCLEOTIDE SEQUENCE</scope>
    <source>
        <strain evidence="2">Expedition CK06-06</strain>
    </source>
</reference>
<evidence type="ECO:0000256" key="1">
    <source>
        <dbReference type="SAM" id="Phobius"/>
    </source>
</evidence>
<sequence>MKLSKNEKGLGKTKFFQKNKTKNLISMLLPLGSIFTVFIMVIILRTQPTGFAGYIDETLYRLNGSVAITLQEEIPGDSYVRIRIDKDVIKMNLIEVLERSGKWYKISDGYIIANDTYSIDFASLGITQGLRKGRHRIIVEIVYKELVLQSDERIIEI</sequence>
<feature type="transmembrane region" description="Helical" evidence="1">
    <location>
        <begin position="24"/>
        <end position="44"/>
    </location>
</feature>
<organism evidence="2">
    <name type="scientific">marine sediment metagenome</name>
    <dbReference type="NCBI Taxonomy" id="412755"/>
    <lineage>
        <taxon>unclassified sequences</taxon>
        <taxon>metagenomes</taxon>
        <taxon>ecological metagenomes</taxon>
    </lineage>
</organism>
<accession>X0TGL8</accession>
<keyword evidence="1" id="KW-1133">Transmembrane helix</keyword>
<name>X0TGL8_9ZZZZ</name>
<keyword evidence="1" id="KW-0812">Transmembrane</keyword>
<keyword evidence="1" id="KW-0472">Membrane</keyword>
<dbReference type="EMBL" id="BARS01015118">
    <property type="protein sequence ID" value="GAF87277.1"/>
    <property type="molecule type" value="Genomic_DNA"/>
</dbReference>
<dbReference type="AlphaFoldDB" id="X0TGL8"/>
<proteinExistence type="predicted"/>
<evidence type="ECO:0000313" key="2">
    <source>
        <dbReference type="EMBL" id="GAF87277.1"/>
    </source>
</evidence>
<gene>
    <name evidence="2" type="ORF">S01H1_25087</name>
</gene>